<comment type="caution">
    <text evidence="2">The sequence shown here is derived from an EMBL/GenBank/DDBJ whole genome shotgun (WGS) entry which is preliminary data.</text>
</comment>
<dbReference type="Proteomes" id="UP000287830">
    <property type="component" value="Unassembled WGS sequence"/>
</dbReference>
<evidence type="ECO:0000313" key="3">
    <source>
        <dbReference type="Proteomes" id="UP000287830"/>
    </source>
</evidence>
<reference evidence="2 3" key="1">
    <citation type="submission" date="2018-11" db="EMBL/GenBank/DDBJ databases">
        <title>Whole genome sequence of Streptomyces chrestomyceticus NBRC 13444(T).</title>
        <authorList>
            <person name="Komaki H."/>
            <person name="Tamura T."/>
        </authorList>
    </citation>
    <scope>NUCLEOTIDE SEQUENCE [LARGE SCALE GENOMIC DNA]</scope>
    <source>
        <strain evidence="2 3">NBRC 13444</strain>
    </source>
</reference>
<sequence length="77" mass="7982">MRQEVRNLRKKAAVGLATLATVSGISIGTAGSASAENRHFPTKAACFDAGNAAMAPGNIRGFRCMPAGPGDFVLEIY</sequence>
<gene>
    <name evidence="2" type="ORF">OEIGOIKO_03925</name>
</gene>
<organism evidence="2 3">
    <name type="scientific">Streptomyces chrestomyceticus JCM 4735</name>
    <dbReference type="NCBI Taxonomy" id="1306181"/>
    <lineage>
        <taxon>Bacteria</taxon>
        <taxon>Bacillati</taxon>
        <taxon>Actinomycetota</taxon>
        <taxon>Actinomycetes</taxon>
        <taxon>Kitasatosporales</taxon>
        <taxon>Streptomycetaceae</taxon>
        <taxon>Streptomyces</taxon>
    </lineage>
</organism>
<accession>A0A7U9KVI0</accession>
<evidence type="ECO:0000256" key="1">
    <source>
        <dbReference type="SAM" id="SignalP"/>
    </source>
</evidence>
<name>A0A7U9KVI0_9ACTN</name>
<evidence type="ECO:0008006" key="4">
    <source>
        <dbReference type="Google" id="ProtNLM"/>
    </source>
</evidence>
<feature type="signal peptide" evidence="1">
    <location>
        <begin position="1"/>
        <end position="35"/>
    </location>
</feature>
<proteinExistence type="predicted"/>
<evidence type="ECO:0000313" key="2">
    <source>
        <dbReference type="EMBL" id="GCD36169.1"/>
    </source>
</evidence>
<dbReference type="AlphaFoldDB" id="A0A7U9KVI0"/>
<protein>
    <recommendedName>
        <fullName evidence="4">Secreted protein</fullName>
    </recommendedName>
</protein>
<keyword evidence="1" id="KW-0732">Signal</keyword>
<feature type="chain" id="PRO_5030891468" description="Secreted protein" evidence="1">
    <location>
        <begin position="36"/>
        <end position="77"/>
    </location>
</feature>
<dbReference type="EMBL" id="BHZC01000001">
    <property type="protein sequence ID" value="GCD36169.1"/>
    <property type="molecule type" value="Genomic_DNA"/>
</dbReference>